<dbReference type="AlphaFoldDB" id="A0A8D2K1D9"/>
<name>A0A8D2K1D9_THEGE</name>
<reference evidence="2" key="2">
    <citation type="submission" date="2025-08" db="UniProtKB">
        <authorList>
            <consortium name="Ensembl"/>
        </authorList>
    </citation>
    <scope>IDENTIFICATION</scope>
</reference>
<dbReference type="PANTHER" id="PTHR37553">
    <property type="entry name" value="DUF4705 DOMAIN-CONTAINING PROTEIN"/>
    <property type="match status" value="1"/>
</dbReference>
<reference evidence="2" key="1">
    <citation type="submission" date="2018-05" db="EMBL/GenBank/DDBJ databases">
        <title>Whole genome of Theropithecus gelada.</title>
        <authorList>
            <person name="Chiou K.L."/>
            <person name="Snyder-Mackler N."/>
        </authorList>
    </citation>
    <scope>NUCLEOTIDE SEQUENCE [LARGE SCALE GENOMIC DNA]</scope>
</reference>
<accession>A0A8D2K1D9</accession>
<protein>
    <submittedName>
        <fullName evidence="2">Uncharacterized protein</fullName>
    </submittedName>
</protein>
<reference evidence="2" key="3">
    <citation type="submission" date="2025-09" db="UniProtKB">
        <authorList>
            <consortium name="Ensembl"/>
        </authorList>
    </citation>
    <scope>IDENTIFICATION</scope>
</reference>
<sequence>MQPHQSKVPAFRQLRQELLLPFMIGLSRPGCSLLASSPGPALPPSCIYRPNSCLTATSLDSVPAQFLAAYVGPKLPEAKLSRPSSGLTVASAGGSTPTLRRSLHTPKLPPDSSSRPSLGPLAQVVLKSASLGPATTSQPPLQAQVFLNSASPAQLSPLGCLSRCTTSSRQPLQSQVSSCLSVAFPGPTSGQPLWAQPAASCRPVYRPSLCLTTDPPTPRPQPLCSLPSRRLLPSGSFDRPHSCLLMVSKGPAHPSQPPFRTQFVPFWWPLKAQKLLKLAHPDPAAASQCPLQTQLFLPAVSTGPTPASRQPLWTQLLPSSWWHLQAHNFLKPNSPGPAQASCWPLQEAQLLPSTESPRPQTSSKWLL</sequence>
<dbReference type="Ensembl" id="ENSTGET00000019579.1">
    <property type="protein sequence ID" value="ENSTGEP00000016362.1"/>
    <property type="gene ID" value="ENSTGEG00000013251.1"/>
</dbReference>
<feature type="compositionally biased region" description="Polar residues" evidence="1">
    <location>
        <begin position="82"/>
        <end position="99"/>
    </location>
</feature>
<dbReference type="Proteomes" id="UP000694411">
    <property type="component" value="Chromosome 8"/>
</dbReference>
<evidence type="ECO:0000313" key="3">
    <source>
        <dbReference type="Proteomes" id="UP000694411"/>
    </source>
</evidence>
<dbReference type="PANTHER" id="PTHR37553:SF6">
    <property type="entry name" value="DUF4705 DOMAIN-CONTAINING PROTEIN"/>
    <property type="match status" value="1"/>
</dbReference>
<organism evidence="2 3">
    <name type="scientific">Theropithecus gelada</name>
    <name type="common">Gelada baboon</name>
    <dbReference type="NCBI Taxonomy" id="9565"/>
    <lineage>
        <taxon>Eukaryota</taxon>
        <taxon>Metazoa</taxon>
        <taxon>Chordata</taxon>
        <taxon>Craniata</taxon>
        <taxon>Vertebrata</taxon>
        <taxon>Euteleostomi</taxon>
        <taxon>Mammalia</taxon>
        <taxon>Eutheria</taxon>
        <taxon>Euarchontoglires</taxon>
        <taxon>Primates</taxon>
        <taxon>Haplorrhini</taxon>
        <taxon>Catarrhini</taxon>
        <taxon>Cercopithecidae</taxon>
        <taxon>Cercopithecinae</taxon>
        <taxon>Theropithecus</taxon>
    </lineage>
</organism>
<proteinExistence type="predicted"/>
<evidence type="ECO:0000313" key="2">
    <source>
        <dbReference type="Ensembl" id="ENSTGEP00000016362.1"/>
    </source>
</evidence>
<evidence type="ECO:0000256" key="1">
    <source>
        <dbReference type="SAM" id="MobiDB-lite"/>
    </source>
</evidence>
<feature type="region of interest" description="Disordered" evidence="1">
    <location>
        <begin position="79"/>
        <end position="118"/>
    </location>
</feature>
<keyword evidence="3" id="KW-1185">Reference proteome</keyword>